<keyword evidence="1" id="KW-0732">Signal</keyword>
<dbReference type="AlphaFoldDB" id="A0A956SEF5"/>
<accession>A0A956SEF5</accession>
<feature type="chain" id="PRO_5038052649" evidence="1">
    <location>
        <begin position="27"/>
        <end position="254"/>
    </location>
</feature>
<dbReference type="EMBL" id="JAGQHS010000101">
    <property type="protein sequence ID" value="MCA9757490.1"/>
    <property type="molecule type" value="Genomic_DNA"/>
</dbReference>
<comment type="caution">
    <text evidence="2">The sequence shown here is derived from an EMBL/GenBank/DDBJ whole genome shotgun (WGS) entry which is preliminary data.</text>
</comment>
<evidence type="ECO:0000256" key="1">
    <source>
        <dbReference type="SAM" id="SignalP"/>
    </source>
</evidence>
<sequence length="254" mass="27769">MRGIRLFTLVAIGLALALATPHPTFAGPPRKMSLVKDYRNALSAARGNPAATIEVHLEFAVKATLAAKEENNPNYMGFTGGADNVQYLQEAKAVLDDLSSEKGAADPEVVALTEKYEAAHAEVAAICDSFNTAKLQNEKAPADVYKGSDRGTFDKQIRAEWAKKYPEDQILDVRFHMAEWQRNKEHVWQSASQSWRDVDMSVLAVSVIVKTSDEVATTYPAYINKNNLSGGAITIGVDTKGSEYVHKEILVATL</sequence>
<reference evidence="2" key="2">
    <citation type="journal article" date="2021" name="Microbiome">
        <title>Successional dynamics and alternative stable states in a saline activated sludge microbial community over 9 years.</title>
        <authorList>
            <person name="Wang Y."/>
            <person name="Ye J."/>
            <person name="Ju F."/>
            <person name="Liu L."/>
            <person name="Boyd J.A."/>
            <person name="Deng Y."/>
            <person name="Parks D.H."/>
            <person name="Jiang X."/>
            <person name="Yin X."/>
            <person name="Woodcroft B.J."/>
            <person name="Tyson G.W."/>
            <person name="Hugenholtz P."/>
            <person name="Polz M.F."/>
            <person name="Zhang T."/>
        </authorList>
    </citation>
    <scope>NUCLEOTIDE SEQUENCE</scope>
    <source>
        <strain evidence="2">HKST-UBA02</strain>
    </source>
</reference>
<gene>
    <name evidence="2" type="ORF">KDA27_16920</name>
</gene>
<name>A0A956SEF5_UNCEI</name>
<dbReference type="Proteomes" id="UP000739538">
    <property type="component" value="Unassembled WGS sequence"/>
</dbReference>
<reference evidence="2" key="1">
    <citation type="submission" date="2020-04" db="EMBL/GenBank/DDBJ databases">
        <authorList>
            <person name="Zhang T."/>
        </authorList>
    </citation>
    <scope>NUCLEOTIDE SEQUENCE</scope>
    <source>
        <strain evidence="2">HKST-UBA02</strain>
    </source>
</reference>
<proteinExistence type="predicted"/>
<feature type="signal peptide" evidence="1">
    <location>
        <begin position="1"/>
        <end position="26"/>
    </location>
</feature>
<organism evidence="2 3">
    <name type="scientific">Eiseniibacteriota bacterium</name>
    <dbReference type="NCBI Taxonomy" id="2212470"/>
    <lineage>
        <taxon>Bacteria</taxon>
        <taxon>Candidatus Eiseniibacteriota</taxon>
    </lineage>
</organism>
<evidence type="ECO:0000313" key="2">
    <source>
        <dbReference type="EMBL" id="MCA9757490.1"/>
    </source>
</evidence>
<protein>
    <submittedName>
        <fullName evidence="2">Uncharacterized protein</fullName>
    </submittedName>
</protein>
<evidence type="ECO:0000313" key="3">
    <source>
        <dbReference type="Proteomes" id="UP000739538"/>
    </source>
</evidence>